<dbReference type="PANTHER" id="PTHR19876:SF1">
    <property type="entry name" value="COATOMER SUBUNIT ALPHA"/>
    <property type="match status" value="1"/>
</dbReference>
<evidence type="ECO:0000256" key="5">
    <source>
        <dbReference type="PROSITE-ProRule" id="PRU00221"/>
    </source>
</evidence>
<dbReference type="GO" id="GO:0006890">
    <property type="term" value="P:retrograde vesicle-mediated transport, Golgi to endoplasmic reticulum"/>
    <property type="evidence" value="ECO:0007669"/>
    <property type="project" value="TreeGrafter"/>
</dbReference>
<protein>
    <submittedName>
        <fullName evidence="6">Coatomer subunit alpha-2</fullName>
    </submittedName>
</protein>
<dbReference type="GO" id="GO:0006886">
    <property type="term" value="P:intracellular protein transport"/>
    <property type="evidence" value="ECO:0007669"/>
    <property type="project" value="TreeGrafter"/>
</dbReference>
<dbReference type="Pfam" id="PF00400">
    <property type="entry name" value="WD40"/>
    <property type="match status" value="3"/>
</dbReference>
<dbReference type="InterPro" id="IPR019775">
    <property type="entry name" value="WD40_repeat_CS"/>
</dbReference>
<dbReference type="GO" id="GO:0006888">
    <property type="term" value="P:endoplasmic reticulum to Golgi vesicle-mediated transport"/>
    <property type="evidence" value="ECO:0007669"/>
    <property type="project" value="TreeGrafter"/>
</dbReference>
<dbReference type="PANTHER" id="PTHR19876">
    <property type="entry name" value="COATOMER"/>
    <property type="match status" value="1"/>
</dbReference>
<dbReference type="InterPro" id="IPR036322">
    <property type="entry name" value="WD40_repeat_dom_sf"/>
</dbReference>
<dbReference type="GO" id="GO:0030126">
    <property type="term" value="C:COPI vesicle coat"/>
    <property type="evidence" value="ECO:0007669"/>
    <property type="project" value="TreeGrafter"/>
</dbReference>
<keyword evidence="4" id="KW-0968">Cytoplasmic vesicle</keyword>
<dbReference type="SUPFAM" id="SSF50978">
    <property type="entry name" value="WD40 repeat-like"/>
    <property type="match status" value="1"/>
</dbReference>
<feature type="repeat" description="WD" evidence="5">
    <location>
        <begin position="75"/>
        <end position="107"/>
    </location>
</feature>
<dbReference type="GO" id="GO:0006891">
    <property type="term" value="P:intra-Golgi vesicle-mediated transport"/>
    <property type="evidence" value="ECO:0007669"/>
    <property type="project" value="TreeGrafter"/>
</dbReference>
<evidence type="ECO:0000256" key="4">
    <source>
        <dbReference type="ARBA" id="ARBA00023329"/>
    </source>
</evidence>
<comment type="subcellular location">
    <subcellularLocation>
        <location evidence="1">Cytoplasmic vesicle membrane</location>
    </subcellularLocation>
</comment>
<evidence type="ECO:0000256" key="1">
    <source>
        <dbReference type="ARBA" id="ARBA00004156"/>
    </source>
</evidence>
<evidence type="ECO:0000313" key="6">
    <source>
        <dbReference type="EMBL" id="JAU84547.1"/>
    </source>
</evidence>
<dbReference type="PRINTS" id="PR00320">
    <property type="entry name" value="GPROTEINBRPT"/>
</dbReference>
<feature type="repeat" description="WD" evidence="5">
    <location>
        <begin position="119"/>
        <end position="160"/>
    </location>
</feature>
<dbReference type="EMBL" id="GEVM01021391">
    <property type="protein sequence ID" value="JAU84547.1"/>
    <property type="molecule type" value="Transcribed_RNA"/>
</dbReference>
<sequence>MRIWNYQSRACVNIITGHAHYVMCAQFHPEKNLIVSASLDNTVRLWDFSVLRKKLTESRNLGAFIGVEIECIKVLDGHERGCNWVCFHPTQNLIASCSDDRKIKLWKYTNEVAWEHSTIPGHKNNVSCVLFDEKSNALISNSEDKTLKIWNYETKAATHTEKREADRYWILRATQNGNLLAAGHDSGF</sequence>
<keyword evidence="3" id="KW-0677">Repeat</keyword>
<reference evidence="6" key="1">
    <citation type="submission" date="2016-07" db="EMBL/GenBank/DDBJ databases">
        <title>De novo transcriptome assembly of four accessions of the metal hyperaccumulator plant Noccaea caerulescens.</title>
        <authorList>
            <person name="Blande D."/>
            <person name="Halimaa P."/>
            <person name="Tervahauta A.I."/>
            <person name="Aarts M.G."/>
            <person name="Karenlampi S.O."/>
        </authorList>
    </citation>
    <scope>NUCLEOTIDE SEQUENCE</scope>
</reference>
<dbReference type="PROSITE" id="PS50294">
    <property type="entry name" value="WD_REPEATS_REGION"/>
    <property type="match status" value="3"/>
</dbReference>
<dbReference type="SMART" id="SM00320">
    <property type="entry name" value="WD40"/>
    <property type="match status" value="3"/>
</dbReference>
<feature type="repeat" description="WD" evidence="5">
    <location>
        <begin position="15"/>
        <end position="49"/>
    </location>
</feature>
<gene>
    <name evidence="6" type="ORF">MP_TR20652_c0_g1_i1_g.58681</name>
</gene>
<dbReference type="InterPro" id="IPR001680">
    <property type="entry name" value="WD40_rpt"/>
</dbReference>
<dbReference type="AlphaFoldDB" id="A0A1J3IW13"/>
<evidence type="ECO:0000256" key="2">
    <source>
        <dbReference type="ARBA" id="ARBA00022574"/>
    </source>
</evidence>
<evidence type="ECO:0000256" key="3">
    <source>
        <dbReference type="ARBA" id="ARBA00022737"/>
    </source>
</evidence>
<dbReference type="InterPro" id="IPR015943">
    <property type="entry name" value="WD40/YVTN_repeat-like_dom_sf"/>
</dbReference>
<dbReference type="InterPro" id="IPR020472">
    <property type="entry name" value="WD40_PAC1"/>
</dbReference>
<dbReference type="Gene3D" id="2.130.10.10">
    <property type="entry name" value="YVTN repeat-like/Quinoprotein amine dehydrogenase"/>
    <property type="match status" value="1"/>
</dbReference>
<keyword evidence="2 5" id="KW-0853">WD repeat</keyword>
<dbReference type="PROSITE" id="PS50082">
    <property type="entry name" value="WD_REPEATS_2"/>
    <property type="match status" value="3"/>
</dbReference>
<proteinExistence type="predicted"/>
<dbReference type="InterPro" id="IPR050844">
    <property type="entry name" value="Coatomer_complex_subunit"/>
</dbReference>
<accession>A0A1J3IW13</accession>
<organism evidence="6">
    <name type="scientific">Noccaea caerulescens</name>
    <name type="common">Alpine penny-cress</name>
    <name type="synonym">Thlaspi caerulescens</name>
    <dbReference type="NCBI Taxonomy" id="107243"/>
    <lineage>
        <taxon>Eukaryota</taxon>
        <taxon>Viridiplantae</taxon>
        <taxon>Streptophyta</taxon>
        <taxon>Embryophyta</taxon>
        <taxon>Tracheophyta</taxon>
        <taxon>Spermatophyta</taxon>
        <taxon>Magnoliopsida</taxon>
        <taxon>eudicotyledons</taxon>
        <taxon>Gunneridae</taxon>
        <taxon>Pentapetalae</taxon>
        <taxon>rosids</taxon>
        <taxon>malvids</taxon>
        <taxon>Brassicales</taxon>
        <taxon>Brassicaceae</taxon>
        <taxon>Coluteocarpeae</taxon>
        <taxon>Noccaea</taxon>
    </lineage>
</organism>
<name>A0A1J3IW13_NOCCA</name>
<dbReference type="PROSITE" id="PS00678">
    <property type="entry name" value="WD_REPEATS_1"/>
    <property type="match status" value="1"/>
</dbReference>